<dbReference type="EMBL" id="CAKMRJ010005523">
    <property type="protein sequence ID" value="CAH1443883.1"/>
    <property type="molecule type" value="Genomic_DNA"/>
</dbReference>
<proteinExistence type="predicted"/>
<gene>
    <name evidence="1" type="ORF">LVIROSA_LOCUS29768</name>
</gene>
<organism evidence="1 2">
    <name type="scientific">Lactuca virosa</name>
    <dbReference type="NCBI Taxonomy" id="75947"/>
    <lineage>
        <taxon>Eukaryota</taxon>
        <taxon>Viridiplantae</taxon>
        <taxon>Streptophyta</taxon>
        <taxon>Embryophyta</taxon>
        <taxon>Tracheophyta</taxon>
        <taxon>Spermatophyta</taxon>
        <taxon>Magnoliopsida</taxon>
        <taxon>eudicotyledons</taxon>
        <taxon>Gunneridae</taxon>
        <taxon>Pentapetalae</taxon>
        <taxon>asterids</taxon>
        <taxon>campanulids</taxon>
        <taxon>Asterales</taxon>
        <taxon>Asteraceae</taxon>
        <taxon>Cichorioideae</taxon>
        <taxon>Cichorieae</taxon>
        <taxon>Lactucinae</taxon>
        <taxon>Lactuca</taxon>
    </lineage>
</organism>
<comment type="caution">
    <text evidence="1">The sequence shown here is derived from an EMBL/GenBank/DDBJ whole genome shotgun (WGS) entry which is preliminary data.</text>
</comment>
<sequence length="107" mass="12471">MPPCEDLIQVPLVAAVVHFEFIDVVHQQLEISIWRYKRIRRNLSRNVRTCISCDKPTFYIQLSPYDFVLDIEGMGKVLKIMEEGSKLTVNWYAYIITSDGYLKSDTP</sequence>
<accession>A0AAU9P1Q8</accession>
<keyword evidence="2" id="KW-1185">Reference proteome</keyword>
<evidence type="ECO:0000313" key="2">
    <source>
        <dbReference type="Proteomes" id="UP001157418"/>
    </source>
</evidence>
<name>A0AAU9P1Q8_9ASTR</name>
<dbReference type="AlphaFoldDB" id="A0AAU9P1Q8"/>
<reference evidence="1 2" key="1">
    <citation type="submission" date="2022-01" db="EMBL/GenBank/DDBJ databases">
        <authorList>
            <person name="Xiong W."/>
            <person name="Schranz E."/>
        </authorList>
    </citation>
    <scope>NUCLEOTIDE SEQUENCE [LARGE SCALE GENOMIC DNA]</scope>
</reference>
<protein>
    <submittedName>
        <fullName evidence="1">Uncharacterized protein</fullName>
    </submittedName>
</protein>
<dbReference type="Proteomes" id="UP001157418">
    <property type="component" value="Unassembled WGS sequence"/>
</dbReference>
<evidence type="ECO:0000313" key="1">
    <source>
        <dbReference type="EMBL" id="CAH1443883.1"/>
    </source>
</evidence>